<dbReference type="InterPro" id="IPR011053">
    <property type="entry name" value="Single_hybrid_motif"/>
</dbReference>
<gene>
    <name evidence="1" type="ORF">QLQ16_15595</name>
</gene>
<dbReference type="EMBL" id="JASGBH010000019">
    <property type="protein sequence ID" value="MDI9235259.1"/>
    <property type="molecule type" value="Genomic_DNA"/>
</dbReference>
<accession>A0ABT6XAU1</accession>
<sequence length="322" mass="34417">MNKKLPVTLVTIGAVAVLGLGLWKAQQPGAEAFQGQMEVQEVDVASKVSARIADILVKEGDVITVGSPLIRLDSPEVTAKLAQATAAQEAAQATAAKVQKGGRPQEVEIARLNWQRAQAAADLSQASFKRIEGLARDGLIAAQKRDEAEANFKAARDQALAAQAQYEMARDGARSEDKQAAAAQARQLAGVVAEVQAAKAETELKSPVAGEVVKVLGRVGEISPQGVPVVTVANMADQWVVLNVREDKLDKFGVGKEFDGTLPALKGRKVRFKVYRAAVMPDFATWRATRSDQGFDIKTFEVRARPSQVIEGVRPGMSVLVD</sequence>
<dbReference type="PANTHER" id="PTHR30438:SF1">
    <property type="entry name" value="36 KDA ANTIGEN"/>
    <property type="match status" value="1"/>
</dbReference>
<dbReference type="Proteomes" id="UP001431902">
    <property type="component" value="Unassembled WGS sequence"/>
</dbReference>
<dbReference type="PRINTS" id="PR01490">
    <property type="entry name" value="RTXTOXIND"/>
</dbReference>
<dbReference type="SUPFAM" id="SSF51230">
    <property type="entry name" value="Single hybrid motif"/>
    <property type="match status" value="1"/>
</dbReference>
<dbReference type="RefSeq" id="WP_283225586.1">
    <property type="nucleotide sequence ID" value="NZ_JASGBH010000019.1"/>
</dbReference>
<evidence type="ECO:0000313" key="1">
    <source>
        <dbReference type="EMBL" id="MDI9235259.1"/>
    </source>
</evidence>
<dbReference type="Gene3D" id="2.40.50.100">
    <property type="match status" value="1"/>
</dbReference>
<dbReference type="Gene3D" id="2.40.30.170">
    <property type="match status" value="1"/>
</dbReference>
<keyword evidence="2" id="KW-1185">Reference proteome</keyword>
<organism evidence="1 2">
    <name type="scientific">Limnohabitans lacus</name>
    <dbReference type="NCBI Taxonomy" id="3045173"/>
    <lineage>
        <taxon>Bacteria</taxon>
        <taxon>Pseudomonadati</taxon>
        <taxon>Pseudomonadota</taxon>
        <taxon>Betaproteobacteria</taxon>
        <taxon>Burkholderiales</taxon>
        <taxon>Comamonadaceae</taxon>
        <taxon>Limnohabitans</taxon>
    </lineage>
</organism>
<evidence type="ECO:0000313" key="2">
    <source>
        <dbReference type="Proteomes" id="UP001431902"/>
    </source>
</evidence>
<name>A0ABT6XAU1_9BURK</name>
<protein>
    <submittedName>
        <fullName evidence="1">Efflux RND transporter periplasmic adaptor subunit</fullName>
    </submittedName>
</protein>
<dbReference type="SUPFAM" id="SSF111369">
    <property type="entry name" value="HlyD-like secretion proteins"/>
    <property type="match status" value="1"/>
</dbReference>
<dbReference type="PANTHER" id="PTHR30438">
    <property type="entry name" value="36 KDA ANTIGEN-RELATED"/>
    <property type="match status" value="1"/>
</dbReference>
<comment type="caution">
    <text evidence="1">The sequence shown here is derived from an EMBL/GenBank/DDBJ whole genome shotgun (WGS) entry which is preliminary data.</text>
</comment>
<reference evidence="1" key="1">
    <citation type="submission" date="2023-05" db="EMBL/GenBank/DDBJ databases">
        <title>Limnohabitans sp. strain HM2-2 Genome sequencing and assembly.</title>
        <authorList>
            <person name="Jung Y."/>
        </authorList>
    </citation>
    <scope>NUCLEOTIDE SEQUENCE</scope>
    <source>
        <strain evidence="1">HM2-2</strain>
    </source>
</reference>
<dbReference type="Gene3D" id="1.10.287.470">
    <property type="entry name" value="Helix hairpin bin"/>
    <property type="match status" value="2"/>
</dbReference>
<proteinExistence type="predicted"/>